<evidence type="ECO:0000313" key="4">
    <source>
        <dbReference type="EMBL" id="SUZ62875.1"/>
    </source>
</evidence>
<feature type="domain" description="Carbohydrate kinase PfkB" evidence="3">
    <location>
        <begin position="65"/>
        <end position="344"/>
    </location>
</feature>
<dbReference type="PANTHER" id="PTHR42774">
    <property type="entry name" value="PHOSPHOTRANSFERASE SYSTEM TRANSPORT PROTEIN"/>
    <property type="match status" value="1"/>
</dbReference>
<dbReference type="Pfam" id="PF00294">
    <property type="entry name" value="PfkB"/>
    <property type="match status" value="1"/>
</dbReference>
<protein>
    <recommendedName>
        <fullName evidence="3">Carbohydrate kinase PfkB domain-containing protein</fullName>
    </recommendedName>
</protein>
<organism evidence="4">
    <name type="scientific">marine metagenome</name>
    <dbReference type="NCBI Taxonomy" id="408172"/>
    <lineage>
        <taxon>unclassified sequences</taxon>
        <taxon>metagenomes</taxon>
        <taxon>ecological metagenomes</taxon>
    </lineage>
</organism>
<dbReference type="EMBL" id="UINC01000894">
    <property type="protein sequence ID" value="SUZ62875.1"/>
    <property type="molecule type" value="Genomic_DNA"/>
</dbReference>
<keyword evidence="1" id="KW-0808">Transferase</keyword>
<dbReference type="SUPFAM" id="SSF53613">
    <property type="entry name" value="Ribokinase-like"/>
    <property type="match status" value="1"/>
</dbReference>
<dbReference type="InterPro" id="IPR002173">
    <property type="entry name" value="Carboh/pur_kinase_PfkB_CS"/>
</dbReference>
<dbReference type="InterPro" id="IPR029056">
    <property type="entry name" value="Ribokinase-like"/>
</dbReference>
<dbReference type="PANTHER" id="PTHR42774:SF3">
    <property type="entry name" value="KETOHEXOKINASE"/>
    <property type="match status" value="1"/>
</dbReference>
<evidence type="ECO:0000259" key="3">
    <source>
        <dbReference type="Pfam" id="PF00294"/>
    </source>
</evidence>
<dbReference type="Gene3D" id="3.40.1190.20">
    <property type="match status" value="1"/>
</dbReference>
<dbReference type="InterPro" id="IPR052562">
    <property type="entry name" value="Ketohexokinase-related"/>
</dbReference>
<dbReference type="PROSITE" id="PS00584">
    <property type="entry name" value="PFKB_KINASES_2"/>
    <property type="match status" value="1"/>
</dbReference>
<sequence>MIAECDLCAQNPGTTLCKEKANIKLAIVAGNQISSGSISLVKLSVRPLESRRCQFDVVGLGLNSVDLVAEITGPLNANAKYPARGMNRNAGGQTATALTACAKLEWRARYIGHFGDDENGSFSESTLIAAGVDVSACRTVPDTTNQFALIIVDQRNGDRTIVWQRDPALKMRPEDVSPKSVTSGRVLLVDCAETEAATRAARFARKAGIPTVIDVERMRPNIDSLLSEVDVIIAAQEFPSAYTGYPDLGRAVHQLYKRFKASLVVATLGDEGSLAVVEGREVATSGLRVKVVDTTGAGDAFRGGFISAWLATDGNGDVAELLRYANAVAALNCRGLGARGGLPTRSEVQKLLAAVS</sequence>
<dbReference type="AlphaFoldDB" id="A0A381P7G3"/>
<keyword evidence="2" id="KW-0418">Kinase</keyword>
<dbReference type="InterPro" id="IPR011611">
    <property type="entry name" value="PfkB_dom"/>
</dbReference>
<dbReference type="GO" id="GO:0016301">
    <property type="term" value="F:kinase activity"/>
    <property type="evidence" value="ECO:0007669"/>
    <property type="project" value="UniProtKB-KW"/>
</dbReference>
<proteinExistence type="predicted"/>
<accession>A0A381P7G3</accession>
<gene>
    <name evidence="4" type="ORF">METZ01_LOCUS15729</name>
</gene>
<reference evidence="4" key="1">
    <citation type="submission" date="2018-05" db="EMBL/GenBank/DDBJ databases">
        <authorList>
            <person name="Lanie J.A."/>
            <person name="Ng W.-L."/>
            <person name="Kazmierczak K.M."/>
            <person name="Andrzejewski T.M."/>
            <person name="Davidsen T.M."/>
            <person name="Wayne K.J."/>
            <person name="Tettelin H."/>
            <person name="Glass J.I."/>
            <person name="Rusch D."/>
            <person name="Podicherti R."/>
            <person name="Tsui H.-C.T."/>
            <person name="Winkler M.E."/>
        </authorList>
    </citation>
    <scope>NUCLEOTIDE SEQUENCE</scope>
</reference>
<evidence type="ECO:0000256" key="2">
    <source>
        <dbReference type="ARBA" id="ARBA00022777"/>
    </source>
</evidence>
<name>A0A381P7G3_9ZZZZ</name>
<evidence type="ECO:0000256" key="1">
    <source>
        <dbReference type="ARBA" id="ARBA00022679"/>
    </source>
</evidence>